<reference evidence="2 3" key="1">
    <citation type="submission" date="2022-12" db="EMBL/GenBank/DDBJ databases">
        <title>Chromosome-level genome of Tegillarca granosa.</title>
        <authorList>
            <person name="Kim J."/>
        </authorList>
    </citation>
    <scope>NUCLEOTIDE SEQUENCE [LARGE SCALE GENOMIC DNA]</scope>
    <source>
        <strain evidence="2">Teg-2019</strain>
        <tissue evidence="2">Adductor muscle</tissue>
    </source>
</reference>
<keyword evidence="1" id="KW-0812">Transmembrane</keyword>
<gene>
    <name evidence="2" type="ORF">KUTeg_005830</name>
</gene>
<proteinExistence type="predicted"/>
<feature type="transmembrane region" description="Helical" evidence="1">
    <location>
        <begin position="472"/>
        <end position="495"/>
    </location>
</feature>
<feature type="transmembrane region" description="Helical" evidence="1">
    <location>
        <begin position="436"/>
        <end position="460"/>
    </location>
</feature>
<keyword evidence="1" id="KW-0472">Membrane</keyword>
<protein>
    <recommendedName>
        <fullName evidence="4">Peptidase A2 domain-containing protein</fullName>
    </recommendedName>
</protein>
<accession>A0ABQ9FLL8</accession>
<name>A0ABQ9FLL8_TEGGR</name>
<keyword evidence="1" id="KW-1133">Transmembrane helix</keyword>
<evidence type="ECO:0000256" key="1">
    <source>
        <dbReference type="SAM" id="Phobius"/>
    </source>
</evidence>
<dbReference type="PROSITE" id="PS00141">
    <property type="entry name" value="ASP_PROTEASE"/>
    <property type="match status" value="1"/>
</dbReference>
<evidence type="ECO:0000313" key="2">
    <source>
        <dbReference type="EMBL" id="KAJ8316618.1"/>
    </source>
</evidence>
<dbReference type="InterPro" id="IPR021109">
    <property type="entry name" value="Peptidase_aspartic_dom_sf"/>
</dbReference>
<keyword evidence="3" id="KW-1185">Reference proteome</keyword>
<evidence type="ECO:0000313" key="3">
    <source>
        <dbReference type="Proteomes" id="UP001217089"/>
    </source>
</evidence>
<sequence>MLVDTGSSVTVLSKDLFDKLEGGHLELCNVASRLVTADGGPLKIYGRNKLKISLGTHEFVQSVIIAEIGDISGILCIDFLSKNKSTFDIQEGVLRFPKFTHKLVREAKLTCARVYLAEVNEVPATSEVILEAEIRESFPDISEGYLEPLLGLRDKHKVLVPKAVFKLQGSKLLLTVLNPSKEPVKLHKNLQESGHANRHRLLVSGYSRRTGTTTITTSCHGFVSETLNITCTIDPHNSGTSIVLPDGTDAAACSAPLPNTICNQIPPYTTDYTKVGTKITFVLTIPSLDIDIHNGTWTCKHGLETTPLSPQGKEPTFTAIHTSAKSISLSGEVYCQHPVSAVTFEVLYAEQNGAYTTFNPQPSVSIQNLGSNGCSSQESNVSFSGILSCDNYTLAGKTFTLMARFNQSNLPPDSNTYNITSSGSFSCPVNPPDKGLSTGGVIGIVIGVLIFIIIVVVVVCICKHIKKASNMIIYSCIKLMIPYYIFNLSMMIMFVKQNCKLNCKTTNKNKHYSSKKNVFVKYC</sequence>
<evidence type="ECO:0008006" key="4">
    <source>
        <dbReference type="Google" id="ProtNLM"/>
    </source>
</evidence>
<dbReference type="SUPFAM" id="SSF50630">
    <property type="entry name" value="Acid proteases"/>
    <property type="match status" value="1"/>
</dbReference>
<organism evidence="2 3">
    <name type="scientific">Tegillarca granosa</name>
    <name type="common">Malaysian cockle</name>
    <name type="synonym">Anadara granosa</name>
    <dbReference type="NCBI Taxonomy" id="220873"/>
    <lineage>
        <taxon>Eukaryota</taxon>
        <taxon>Metazoa</taxon>
        <taxon>Spiralia</taxon>
        <taxon>Lophotrochozoa</taxon>
        <taxon>Mollusca</taxon>
        <taxon>Bivalvia</taxon>
        <taxon>Autobranchia</taxon>
        <taxon>Pteriomorphia</taxon>
        <taxon>Arcoida</taxon>
        <taxon>Arcoidea</taxon>
        <taxon>Arcidae</taxon>
        <taxon>Tegillarca</taxon>
    </lineage>
</organism>
<dbReference type="Proteomes" id="UP001217089">
    <property type="component" value="Unassembled WGS sequence"/>
</dbReference>
<comment type="caution">
    <text evidence="2">The sequence shown here is derived from an EMBL/GenBank/DDBJ whole genome shotgun (WGS) entry which is preliminary data.</text>
</comment>
<dbReference type="InterPro" id="IPR001969">
    <property type="entry name" value="Aspartic_peptidase_AS"/>
</dbReference>
<dbReference type="CDD" id="cd00303">
    <property type="entry name" value="retropepsin_like"/>
    <property type="match status" value="1"/>
</dbReference>
<dbReference type="Gene3D" id="2.40.70.10">
    <property type="entry name" value="Acid Proteases"/>
    <property type="match status" value="1"/>
</dbReference>
<dbReference type="EMBL" id="JARBDR010000297">
    <property type="protein sequence ID" value="KAJ8316618.1"/>
    <property type="molecule type" value="Genomic_DNA"/>
</dbReference>